<sequence>MLGAPAGAFNAPVAVACSGVAILILDLWRNPDHLREVAGLAVIVKLALYGLMITHEASRSLIFWVIVAWSVIFSHAPARFRHTIILGAK</sequence>
<dbReference type="EMBL" id="CAJQUM010000001">
    <property type="protein sequence ID" value="CAG4882239.1"/>
    <property type="molecule type" value="Genomic_DNA"/>
</dbReference>
<gene>
    <name evidence="2" type="ORF">GTOL_10121</name>
</gene>
<keyword evidence="1" id="KW-1133">Transmembrane helix</keyword>
<evidence type="ECO:0000313" key="3">
    <source>
        <dbReference type="Proteomes" id="UP000742786"/>
    </source>
</evidence>
<protein>
    <submittedName>
        <fullName evidence="2">Uncharacterized protein</fullName>
    </submittedName>
</protein>
<dbReference type="Proteomes" id="UP000742786">
    <property type="component" value="Unassembled WGS sequence"/>
</dbReference>
<comment type="caution">
    <text evidence="2">The sequence shown here is derived from an EMBL/GenBank/DDBJ whole genome shotgun (WGS) entry which is preliminary data.</text>
</comment>
<keyword evidence="3" id="KW-1185">Reference proteome</keyword>
<accession>A0A916J1F1</accession>
<dbReference type="AlphaFoldDB" id="A0A916J1F1"/>
<evidence type="ECO:0000256" key="1">
    <source>
        <dbReference type="SAM" id="Phobius"/>
    </source>
</evidence>
<evidence type="ECO:0000313" key="2">
    <source>
        <dbReference type="EMBL" id="CAG4882239.1"/>
    </source>
</evidence>
<name>A0A916J1F1_9PROT</name>
<proteinExistence type="predicted"/>
<reference evidence="2" key="1">
    <citation type="submission" date="2021-04" db="EMBL/GenBank/DDBJ databases">
        <authorList>
            <person name="Hornung B."/>
        </authorList>
    </citation>
    <scope>NUCLEOTIDE SEQUENCE</scope>
    <source>
        <strain evidence="2">G5G6</strain>
    </source>
</reference>
<keyword evidence="1" id="KW-0812">Transmembrane</keyword>
<keyword evidence="1" id="KW-0472">Membrane</keyword>
<organism evidence="2 3">
    <name type="scientific">Georgfuchsia toluolica</name>
    <dbReference type="NCBI Taxonomy" id="424218"/>
    <lineage>
        <taxon>Bacteria</taxon>
        <taxon>Pseudomonadati</taxon>
        <taxon>Pseudomonadota</taxon>
        <taxon>Betaproteobacteria</taxon>
        <taxon>Nitrosomonadales</taxon>
        <taxon>Sterolibacteriaceae</taxon>
        <taxon>Georgfuchsia</taxon>
    </lineage>
</organism>
<feature type="transmembrane region" description="Helical" evidence="1">
    <location>
        <begin position="6"/>
        <end position="25"/>
    </location>
</feature>
<feature type="transmembrane region" description="Helical" evidence="1">
    <location>
        <begin position="61"/>
        <end position="80"/>
    </location>
</feature>
<feature type="transmembrane region" description="Helical" evidence="1">
    <location>
        <begin position="37"/>
        <end position="55"/>
    </location>
</feature>